<dbReference type="PROSITE" id="PS50249">
    <property type="entry name" value="MPN"/>
    <property type="match status" value="1"/>
</dbReference>
<feature type="domain" description="MPN" evidence="6">
    <location>
        <begin position="27"/>
        <end position="152"/>
    </location>
</feature>
<dbReference type="Proteomes" id="UP000293347">
    <property type="component" value="Unassembled WGS sequence"/>
</dbReference>
<evidence type="ECO:0000256" key="1">
    <source>
        <dbReference type="ARBA" id="ARBA00022670"/>
    </source>
</evidence>
<sequence>MKQNQTFKVAEIELTYKPNYKVTERPKITTSKDTYQLLMNYWEVGRLEFLEEFKIILLNRRNRTLGIINLSMGGFAGVVVDSKVIFAAALTACASGIVLAHNHPSGEVQPSQQDIELTKRLVDGGKILDIAVLDHLIISSDGYYSFSDSGLI</sequence>
<evidence type="ECO:0000313" key="7">
    <source>
        <dbReference type="EMBL" id="TCC98036.1"/>
    </source>
</evidence>
<keyword evidence="4" id="KW-0862">Zinc</keyword>
<keyword evidence="1" id="KW-0645">Protease</keyword>
<evidence type="ECO:0000256" key="4">
    <source>
        <dbReference type="ARBA" id="ARBA00022833"/>
    </source>
</evidence>
<dbReference type="GO" id="GO:0008237">
    <property type="term" value="F:metallopeptidase activity"/>
    <property type="evidence" value="ECO:0007669"/>
    <property type="project" value="UniProtKB-KW"/>
</dbReference>
<evidence type="ECO:0000259" key="6">
    <source>
        <dbReference type="PROSITE" id="PS50249"/>
    </source>
</evidence>
<organism evidence="7 8">
    <name type="scientific">Pedobacter psychroterrae</name>
    <dbReference type="NCBI Taxonomy" id="2530453"/>
    <lineage>
        <taxon>Bacteria</taxon>
        <taxon>Pseudomonadati</taxon>
        <taxon>Bacteroidota</taxon>
        <taxon>Sphingobacteriia</taxon>
        <taxon>Sphingobacteriales</taxon>
        <taxon>Sphingobacteriaceae</taxon>
        <taxon>Pedobacter</taxon>
    </lineage>
</organism>
<dbReference type="InterPro" id="IPR020891">
    <property type="entry name" value="UPF0758_CS"/>
</dbReference>
<dbReference type="PANTHER" id="PTHR30471:SF3">
    <property type="entry name" value="UPF0758 PROTEIN YEES-RELATED"/>
    <property type="match status" value="1"/>
</dbReference>
<reference evidence="7 8" key="1">
    <citation type="submission" date="2019-02" db="EMBL/GenBank/DDBJ databases">
        <title>Pedobacter sp. RP-1-14 sp. nov., isolated from Arctic soil.</title>
        <authorList>
            <person name="Dahal R.H."/>
        </authorList>
    </citation>
    <scope>NUCLEOTIDE SEQUENCE [LARGE SCALE GENOMIC DNA]</scope>
    <source>
        <strain evidence="7 8">RP-1-14</strain>
    </source>
</reference>
<dbReference type="AlphaFoldDB" id="A0A4V2MKG8"/>
<gene>
    <name evidence="7" type="ORF">EZ437_19510</name>
</gene>
<keyword evidence="3" id="KW-0378">Hydrolase</keyword>
<dbReference type="OrthoDB" id="9804482at2"/>
<dbReference type="Pfam" id="PF04002">
    <property type="entry name" value="RadC"/>
    <property type="match status" value="1"/>
</dbReference>
<proteinExistence type="predicted"/>
<evidence type="ECO:0000256" key="2">
    <source>
        <dbReference type="ARBA" id="ARBA00022723"/>
    </source>
</evidence>
<keyword evidence="8" id="KW-1185">Reference proteome</keyword>
<dbReference type="PROSITE" id="PS01302">
    <property type="entry name" value="UPF0758"/>
    <property type="match status" value="1"/>
</dbReference>
<dbReference type="PANTHER" id="PTHR30471">
    <property type="entry name" value="DNA REPAIR PROTEIN RADC"/>
    <property type="match status" value="1"/>
</dbReference>
<dbReference type="InterPro" id="IPR037518">
    <property type="entry name" value="MPN"/>
</dbReference>
<evidence type="ECO:0000313" key="8">
    <source>
        <dbReference type="Proteomes" id="UP000293347"/>
    </source>
</evidence>
<dbReference type="Gene3D" id="3.40.140.10">
    <property type="entry name" value="Cytidine Deaminase, domain 2"/>
    <property type="match status" value="1"/>
</dbReference>
<keyword evidence="5" id="KW-0482">Metalloprotease</keyword>
<dbReference type="GO" id="GO:0006508">
    <property type="term" value="P:proteolysis"/>
    <property type="evidence" value="ECO:0007669"/>
    <property type="project" value="UniProtKB-KW"/>
</dbReference>
<keyword evidence="2" id="KW-0479">Metal-binding</keyword>
<comment type="caution">
    <text evidence="7">The sequence shown here is derived from an EMBL/GenBank/DDBJ whole genome shotgun (WGS) entry which is preliminary data.</text>
</comment>
<evidence type="ECO:0000256" key="3">
    <source>
        <dbReference type="ARBA" id="ARBA00022801"/>
    </source>
</evidence>
<dbReference type="CDD" id="cd08071">
    <property type="entry name" value="MPN_DUF2466"/>
    <property type="match status" value="1"/>
</dbReference>
<protein>
    <submittedName>
        <fullName evidence="7">DNA repair protein</fullName>
    </submittedName>
</protein>
<dbReference type="InterPro" id="IPR001405">
    <property type="entry name" value="UPF0758"/>
</dbReference>
<evidence type="ECO:0000256" key="5">
    <source>
        <dbReference type="ARBA" id="ARBA00023049"/>
    </source>
</evidence>
<accession>A0A4V2MKG8</accession>
<dbReference type="InterPro" id="IPR025657">
    <property type="entry name" value="RadC_JAB"/>
</dbReference>
<name>A0A4V2MKG8_9SPHI</name>
<dbReference type="GO" id="GO:0046872">
    <property type="term" value="F:metal ion binding"/>
    <property type="evidence" value="ECO:0007669"/>
    <property type="project" value="UniProtKB-KW"/>
</dbReference>
<dbReference type="EMBL" id="SJSL01000008">
    <property type="protein sequence ID" value="TCC98036.1"/>
    <property type="molecule type" value="Genomic_DNA"/>
</dbReference>